<accession>A0ABQ9H6V3</accession>
<comment type="caution">
    <text evidence="1">The sequence shown here is derived from an EMBL/GenBank/DDBJ whole genome shotgun (WGS) entry which is preliminary data.</text>
</comment>
<gene>
    <name evidence="1" type="ORF">PR048_020626</name>
</gene>
<keyword evidence="2" id="KW-1185">Reference proteome</keyword>
<proteinExistence type="predicted"/>
<reference evidence="1 2" key="1">
    <citation type="submission" date="2023-02" db="EMBL/GenBank/DDBJ databases">
        <title>LHISI_Scaffold_Assembly.</title>
        <authorList>
            <person name="Stuart O.P."/>
            <person name="Cleave R."/>
            <person name="Magrath M.J.L."/>
            <person name="Mikheyev A.S."/>
        </authorList>
    </citation>
    <scope>NUCLEOTIDE SEQUENCE [LARGE SCALE GENOMIC DNA]</scope>
    <source>
        <strain evidence="1">Daus_M_001</strain>
        <tissue evidence="1">Leg muscle</tissue>
    </source>
</reference>
<dbReference type="EMBL" id="JARBHB010000007">
    <property type="protein sequence ID" value="KAJ8880004.1"/>
    <property type="molecule type" value="Genomic_DNA"/>
</dbReference>
<dbReference type="Proteomes" id="UP001159363">
    <property type="component" value="Chromosome 6"/>
</dbReference>
<organism evidence="1 2">
    <name type="scientific">Dryococelus australis</name>
    <dbReference type="NCBI Taxonomy" id="614101"/>
    <lineage>
        <taxon>Eukaryota</taxon>
        <taxon>Metazoa</taxon>
        <taxon>Ecdysozoa</taxon>
        <taxon>Arthropoda</taxon>
        <taxon>Hexapoda</taxon>
        <taxon>Insecta</taxon>
        <taxon>Pterygota</taxon>
        <taxon>Neoptera</taxon>
        <taxon>Polyneoptera</taxon>
        <taxon>Phasmatodea</taxon>
        <taxon>Verophasmatodea</taxon>
        <taxon>Anareolatae</taxon>
        <taxon>Phasmatidae</taxon>
        <taxon>Eurycanthinae</taxon>
        <taxon>Dryococelus</taxon>
    </lineage>
</organism>
<protein>
    <submittedName>
        <fullName evidence="1">Uncharacterized protein</fullName>
    </submittedName>
</protein>
<evidence type="ECO:0000313" key="1">
    <source>
        <dbReference type="EMBL" id="KAJ8880004.1"/>
    </source>
</evidence>
<evidence type="ECO:0000313" key="2">
    <source>
        <dbReference type="Proteomes" id="UP001159363"/>
    </source>
</evidence>
<name>A0ABQ9H6V3_9NEOP</name>
<sequence>MRCDVHAWVALSAFIQCNMFGIAPDLGCCIRYERKSLRDERIDLGEIQVRVPTVEANVYIVCALQQARHDGEQKKNLLLSGCRGCSFVGLTSQCSLASHGCSTETRYIAFVSNRHNGGIFSPLVKHGREEVSHLLVAASRRVTSARRGTSAGVDIKHPRRGLVFNTCQPGRGGGVLFHFHPGQFELRMAGVTDIPGSSSSELQSSPSGHSSAVFSLRFHADPLSSVVLSCSGSVIHGTHLVSHLDKIRCRRLREDLLPRISGTAVVWWLANSPPTEFDSRRGRSRNFACGNRAGRCLWSAGFFFGELPFPTLLHSNAAPYSHSFTLIDSQDLDVKSRSNIFTHSSFSSTQMNGKLTSTAHWLSAVTVEGDNWTPSSTRCQTKFRPMAKRAHVIQINATGSPAMTWLVYLGLFSVFVAEKCGSDKATLLRSRCATSPLSAML</sequence>